<dbReference type="PANTHER" id="PTHR43539">
    <property type="entry name" value="FLAVIN-BINDING MONOOXYGENASE-LIKE PROTEIN (AFU_ORTHOLOGUE AFUA_4G09220)"/>
    <property type="match status" value="1"/>
</dbReference>
<accession>A0AAD9MUF4</accession>
<keyword evidence="4" id="KW-1185">Reference proteome</keyword>
<dbReference type="Proteomes" id="UP001208570">
    <property type="component" value="Unassembled WGS sequence"/>
</dbReference>
<dbReference type="SUPFAM" id="SSF51905">
    <property type="entry name" value="FAD/NAD(P)-binding domain"/>
    <property type="match status" value="1"/>
</dbReference>
<protein>
    <recommendedName>
        <fullName evidence="5">FAD-dependent oxidoreductase domain-containing protein 2</fullName>
    </recommendedName>
</protein>
<keyword evidence="1" id="KW-0560">Oxidoreductase</keyword>
<evidence type="ECO:0000256" key="1">
    <source>
        <dbReference type="ARBA" id="ARBA00023002"/>
    </source>
</evidence>
<dbReference type="GO" id="GO:0005788">
    <property type="term" value="C:endoplasmic reticulum lumen"/>
    <property type="evidence" value="ECO:0007669"/>
    <property type="project" value="TreeGrafter"/>
</dbReference>
<dbReference type="GO" id="GO:0050660">
    <property type="term" value="F:flavin adenine dinucleotide binding"/>
    <property type="evidence" value="ECO:0007669"/>
    <property type="project" value="TreeGrafter"/>
</dbReference>
<reference evidence="3" key="1">
    <citation type="journal article" date="2023" name="Mol. Biol. Evol.">
        <title>Third-Generation Sequencing Reveals the Adaptive Role of the Epigenome in Three Deep-Sea Polychaetes.</title>
        <authorList>
            <person name="Perez M."/>
            <person name="Aroh O."/>
            <person name="Sun Y."/>
            <person name="Lan Y."/>
            <person name="Juniper S.K."/>
            <person name="Young C.R."/>
            <person name="Angers B."/>
            <person name="Qian P.Y."/>
        </authorList>
    </citation>
    <scope>NUCLEOTIDE SEQUENCE</scope>
    <source>
        <strain evidence="3">P08H-3</strain>
    </source>
</reference>
<dbReference type="PANTHER" id="PTHR43539:SF23">
    <property type="entry name" value="FAD-DEPENDENT OXIDOREDUCTASE DOMAIN-CONTAINING PROTEIN 2"/>
    <property type="match status" value="1"/>
</dbReference>
<dbReference type="EMBL" id="JAODUP010000624">
    <property type="protein sequence ID" value="KAK2146212.1"/>
    <property type="molecule type" value="Genomic_DNA"/>
</dbReference>
<organism evidence="3 4">
    <name type="scientific">Paralvinella palmiformis</name>
    <dbReference type="NCBI Taxonomy" id="53620"/>
    <lineage>
        <taxon>Eukaryota</taxon>
        <taxon>Metazoa</taxon>
        <taxon>Spiralia</taxon>
        <taxon>Lophotrochozoa</taxon>
        <taxon>Annelida</taxon>
        <taxon>Polychaeta</taxon>
        <taxon>Sedentaria</taxon>
        <taxon>Canalipalpata</taxon>
        <taxon>Terebellida</taxon>
        <taxon>Terebelliformia</taxon>
        <taxon>Alvinellidae</taxon>
        <taxon>Paralvinella</taxon>
    </lineage>
</organism>
<dbReference type="AlphaFoldDB" id="A0AAD9MUF4"/>
<dbReference type="GO" id="GO:0036503">
    <property type="term" value="P:ERAD pathway"/>
    <property type="evidence" value="ECO:0007669"/>
    <property type="project" value="TreeGrafter"/>
</dbReference>
<dbReference type="InterPro" id="IPR050982">
    <property type="entry name" value="Auxin_biosynth/cation_transpt"/>
</dbReference>
<feature type="chain" id="PRO_5042194078" description="FAD-dependent oxidoreductase domain-containing protein 2" evidence="2">
    <location>
        <begin position="28"/>
        <end position="623"/>
    </location>
</feature>
<dbReference type="Gene3D" id="3.50.50.60">
    <property type="entry name" value="FAD/NAD(P)-binding domain"/>
    <property type="match status" value="2"/>
</dbReference>
<feature type="signal peptide" evidence="2">
    <location>
        <begin position="1"/>
        <end position="27"/>
    </location>
</feature>
<dbReference type="PRINTS" id="PR00368">
    <property type="entry name" value="FADPNR"/>
</dbReference>
<gene>
    <name evidence="3" type="ORF">LSH36_624g01060</name>
</gene>
<comment type="caution">
    <text evidence="3">The sequence shown here is derived from an EMBL/GenBank/DDBJ whole genome shotgun (WGS) entry which is preliminary data.</text>
</comment>
<name>A0AAD9MUF4_9ANNE</name>
<evidence type="ECO:0000313" key="3">
    <source>
        <dbReference type="EMBL" id="KAK2146212.1"/>
    </source>
</evidence>
<dbReference type="GO" id="GO:0004497">
    <property type="term" value="F:monooxygenase activity"/>
    <property type="evidence" value="ECO:0007669"/>
    <property type="project" value="TreeGrafter"/>
</dbReference>
<proteinExistence type="predicted"/>
<dbReference type="FunFam" id="3.50.50.60:FF:000300">
    <property type="entry name" value="FAD-dependent oxidoreductase domain-containing 2"/>
    <property type="match status" value="1"/>
</dbReference>
<sequence length="623" mass="72052">MSRQVNTTMLGAVFLLVLLQMVLLVASKTHQYHDYIIIGAGPSGLQMGYYLKSDNRDYLILERGNVSGYFFTKFPRHDRLISINKRNTGKKNKEFNLRHDWNSLISDDESLQFRYYSKEYFPHRNVMVKYLNDFERKLHLNVLHNTEAMNIHPVDVKSEDGKSSPSRFMLNDQHGNVYECMTLLIGTGLSKPYIPPFNGSEYTEGYEDISVDPEDFEGQTVLILGRGNSAFEIADRIFGATNLIHMVARSRVRLSWATHYVGDLRAVNNNLLDNYQLKSLDGILEAPIEEVQIVKRGKKLYLDLSNLAESEGEIFDNFAMREPYDRIIRALGFEFDDSLFTNDTRVTRGEHRSNKFPLINWDYQSRDVPGIYYIGTVTHSLDFRRSSGGFIHGFRYTIRALHRMLEWKNHRVPWPATEAPISQMMPTILKRLNEASGPYQMFYILCDVYLLKNDSRGFQLLQEYPVELLHELSQRTGREVGELLVFVLEYGPHFSGPGKDIFRLDRATGEPDEDMQNRVTKQTLPKPNAMHHIVEDFLTAWDGPSSHILPLRRFLESIFQADMRHFTADECFQMSLMYQNPALMCDDHFLSGRGLALNPDLFEALPSKTKVSQSIRRNSYITK</sequence>
<evidence type="ECO:0008006" key="5">
    <source>
        <dbReference type="Google" id="ProtNLM"/>
    </source>
</evidence>
<evidence type="ECO:0000256" key="2">
    <source>
        <dbReference type="SAM" id="SignalP"/>
    </source>
</evidence>
<dbReference type="Pfam" id="PF13738">
    <property type="entry name" value="Pyr_redox_3"/>
    <property type="match status" value="1"/>
</dbReference>
<keyword evidence="2" id="KW-0732">Signal</keyword>
<dbReference type="InterPro" id="IPR036188">
    <property type="entry name" value="FAD/NAD-bd_sf"/>
</dbReference>
<evidence type="ECO:0000313" key="4">
    <source>
        <dbReference type="Proteomes" id="UP001208570"/>
    </source>
</evidence>